<keyword evidence="4 5" id="KW-0472">Membrane</keyword>
<organism evidence="6 7">
    <name type="scientific">Acidiferrimicrobium australe</name>
    <dbReference type="NCBI Taxonomy" id="2664430"/>
    <lineage>
        <taxon>Bacteria</taxon>
        <taxon>Bacillati</taxon>
        <taxon>Actinomycetota</taxon>
        <taxon>Acidimicrobiia</taxon>
        <taxon>Acidimicrobiales</taxon>
        <taxon>Acidimicrobiaceae</taxon>
        <taxon>Acidiferrimicrobium</taxon>
    </lineage>
</organism>
<comment type="subcellular location">
    <subcellularLocation>
        <location evidence="1">Membrane</location>
        <topology evidence="1">Multi-pass membrane protein</topology>
    </subcellularLocation>
</comment>
<proteinExistence type="predicted"/>
<reference evidence="6 7" key="1">
    <citation type="submission" date="2019-11" db="EMBL/GenBank/DDBJ databases">
        <title>Acidiferrimicrobium australis gen. nov., sp. nov., an acidophilic and obligately heterotrophic, member of the Actinobacteria that catalyses dissimilatory oxido- reduction of iron isolated from metal-rich acidic water in Chile.</title>
        <authorList>
            <person name="Gonzalez D."/>
            <person name="Huber K."/>
            <person name="Hedrich S."/>
            <person name="Rojas-Villalobos C."/>
            <person name="Quatrini R."/>
            <person name="Dinamarca M.A."/>
            <person name="Schwarz A."/>
            <person name="Canales C."/>
            <person name="Nancucheo I."/>
        </authorList>
    </citation>
    <scope>NUCLEOTIDE SEQUENCE [LARGE SCALE GENOMIC DNA]</scope>
    <source>
        <strain evidence="6 7">USS-CCA1</strain>
    </source>
</reference>
<keyword evidence="3 5" id="KW-1133">Transmembrane helix</keyword>
<sequence length="87" mass="8989">ALPDDAVLVRANAATQVAAGALLAAGVAERPAAMVLAASLLPTTLAGHAYWAVEDRAQRPNQRNHFNKNLAIMGALVLAARRRPGPG</sequence>
<evidence type="ECO:0000313" key="6">
    <source>
        <dbReference type="EMBL" id="MST35087.1"/>
    </source>
</evidence>
<protein>
    <submittedName>
        <fullName evidence="6">DoxX family membrane protein</fullName>
    </submittedName>
</protein>
<feature type="transmembrane region" description="Helical" evidence="5">
    <location>
        <begin position="32"/>
        <end position="53"/>
    </location>
</feature>
<dbReference type="Pfam" id="PF07681">
    <property type="entry name" value="DoxX"/>
    <property type="match status" value="1"/>
</dbReference>
<keyword evidence="7" id="KW-1185">Reference proteome</keyword>
<evidence type="ECO:0000256" key="3">
    <source>
        <dbReference type="ARBA" id="ARBA00022989"/>
    </source>
</evidence>
<gene>
    <name evidence="6" type="ORF">GHK86_20445</name>
</gene>
<dbReference type="Proteomes" id="UP000437736">
    <property type="component" value="Unassembled WGS sequence"/>
</dbReference>
<dbReference type="EMBL" id="WJHE01001419">
    <property type="protein sequence ID" value="MST35087.1"/>
    <property type="molecule type" value="Genomic_DNA"/>
</dbReference>
<evidence type="ECO:0000313" key="7">
    <source>
        <dbReference type="Proteomes" id="UP000437736"/>
    </source>
</evidence>
<evidence type="ECO:0000256" key="4">
    <source>
        <dbReference type="ARBA" id="ARBA00023136"/>
    </source>
</evidence>
<comment type="caution">
    <text evidence="6">The sequence shown here is derived from an EMBL/GenBank/DDBJ whole genome shotgun (WGS) entry which is preliminary data.</text>
</comment>
<evidence type="ECO:0000256" key="2">
    <source>
        <dbReference type="ARBA" id="ARBA00022692"/>
    </source>
</evidence>
<dbReference type="InterPro" id="IPR032808">
    <property type="entry name" value="DoxX"/>
</dbReference>
<accession>A0ABW9QYZ2</accession>
<evidence type="ECO:0000256" key="1">
    <source>
        <dbReference type="ARBA" id="ARBA00004141"/>
    </source>
</evidence>
<name>A0ABW9QYZ2_9ACTN</name>
<evidence type="ECO:0000256" key="5">
    <source>
        <dbReference type="SAM" id="Phobius"/>
    </source>
</evidence>
<feature type="non-terminal residue" evidence="6">
    <location>
        <position position="1"/>
    </location>
</feature>
<keyword evidence="2 5" id="KW-0812">Transmembrane</keyword>